<gene>
    <name evidence="1" type="ORF">SAMN05660653_01658</name>
</gene>
<name>A0A1G6CNF5_9BACT</name>
<dbReference type="Proteomes" id="UP000198771">
    <property type="component" value="Unassembled WGS sequence"/>
</dbReference>
<dbReference type="AlphaFoldDB" id="A0A1G6CNF5"/>
<protein>
    <submittedName>
        <fullName evidence="1">Uncharacterized protein</fullName>
    </submittedName>
</protein>
<dbReference type="STRING" id="617002.SAMN05660653_01658"/>
<organism evidence="1 2">
    <name type="scientific">Desulfonatronum thiosulfatophilum</name>
    <dbReference type="NCBI Taxonomy" id="617002"/>
    <lineage>
        <taxon>Bacteria</taxon>
        <taxon>Pseudomonadati</taxon>
        <taxon>Thermodesulfobacteriota</taxon>
        <taxon>Desulfovibrionia</taxon>
        <taxon>Desulfovibrionales</taxon>
        <taxon>Desulfonatronaceae</taxon>
        <taxon>Desulfonatronum</taxon>
    </lineage>
</organism>
<proteinExistence type="predicted"/>
<evidence type="ECO:0000313" key="1">
    <source>
        <dbReference type="EMBL" id="SDB34416.1"/>
    </source>
</evidence>
<reference evidence="1 2" key="1">
    <citation type="submission" date="2016-10" db="EMBL/GenBank/DDBJ databases">
        <authorList>
            <person name="de Groot N.N."/>
        </authorList>
    </citation>
    <scope>NUCLEOTIDE SEQUENCE [LARGE SCALE GENOMIC DNA]</scope>
    <source>
        <strain evidence="1 2">ASO4-2</strain>
    </source>
</reference>
<sequence length="52" mass="6241">MHACDWSLRGYDNMRYGSLVPMPGIRGSIQMMYRNKFYPFFQALPSRRQHKT</sequence>
<keyword evidence="2" id="KW-1185">Reference proteome</keyword>
<accession>A0A1G6CNF5</accession>
<evidence type="ECO:0000313" key="2">
    <source>
        <dbReference type="Proteomes" id="UP000198771"/>
    </source>
</evidence>
<dbReference type="EMBL" id="FMXO01000008">
    <property type="protein sequence ID" value="SDB34416.1"/>
    <property type="molecule type" value="Genomic_DNA"/>
</dbReference>